<keyword evidence="9" id="KW-0732">Signal</keyword>
<dbReference type="NCBIfam" id="TIGR01844">
    <property type="entry name" value="type_I_sec_TolC"/>
    <property type="match status" value="1"/>
</dbReference>
<comment type="similarity">
    <text evidence="2">Belongs to the outer membrane factor (OMF) (TC 1.B.17) family.</text>
</comment>
<keyword evidence="3" id="KW-0813">Transport</keyword>
<dbReference type="PANTHER" id="PTHR30026:SF20">
    <property type="entry name" value="OUTER MEMBRANE PROTEIN TOLC"/>
    <property type="match status" value="1"/>
</dbReference>
<evidence type="ECO:0000256" key="7">
    <source>
        <dbReference type="ARBA" id="ARBA00023237"/>
    </source>
</evidence>
<keyword evidence="7" id="KW-0998">Cell outer membrane</keyword>
<dbReference type="PANTHER" id="PTHR30026">
    <property type="entry name" value="OUTER MEMBRANE PROTEIN TOLC"/>
    <property type="match status" value="1"/>
</dbReference>
<keyword evidence="4" id="KW-1134">Transmembrane beta strand</keyword>
<gene>
    <name evidence="10" type="ORF">KDX31_05700</name>
</gene>
<evidence type="ECO:0000256" key="5">
    <source>
        <dbReference type="ARBA" id="ARBA00022692"/>
    </source>
</evidence>
<evidence type="ECO:0000256" key="2">
    <source>
        <dbReference type="ARBA" id="ARBA00007613"/>
    </source>
</evidence>
<feature type="signal peptide" evidence="9">
    <location>
        <begin position="1"/>
        <end position="28"/>
    </location>
</feature>
<dbReference type="SUPFAM" id="SSF56954">
    <property type="entry name" value="Outer membrane efflux proteins (OEP)"/>
    <property type="match status" value="1"/>
</dbReference>
<dbReference type="Proteomes" id="UP001059950">
    <property type="component" value="Chromosome"/>
</dbReference>
<evidence type="ECO:0000256" key="3">
    <source>
        <dbReference type="ARBA" id="ARBA00022448"/>
    </source>
</evidence>
<dbReference type="EMBL" id="CP073344">
    <property type="protein sequence ID" value="UTW04500.1"/>
    <property type="molecule type" value="Genomic_DNA"/>
</dbReference>
<organism evidence="10 11">
    <name type="scientific">Amphritea atlantica</name>
    <dbReference type="NCBI Taxonomy" id="355243"/>
    <lineage>
        <taxon>Bacteria</taxon>
        <taxon>Pseudomonadati</taxon>
        <taxon>Pseudomonadota</taxon>
        <taxon>Gammaproteobacteria</taxon>
        <taxon>Oceanospirillales</taxon>
        <taxon>Oceanospirillaceae</taxon>
        <taxon>Amphritea</taxon>
    </lineage>
</organism>
<evidence type="ECO:0000256" key="4">
    <source>
        <dbReference type="ARBA" id="ARBA00022452"/>
    </source>
</evidence>
<evidence type="ECO:0000313" key="10">
    <source>
        <dbReference type="EMBL" id="UTW04500.1"/>
    </source>
</evidence>
<feature type="chain" id="PRO_5045386120" evidence="9">
    <location>
        <begin position="29"/>
        <end position="436"/>
    </location>
</feature>
<proteinExistence type="inferred from homology"/>
<comment type="subcellular location">
    <subcellularLocation>
        <location evidence="1">Cell outer membrane</location>
    </subcellularLocation>
</comment>
<protein>
    <submittedName>
        <fullName evidence="10">TolC family outer membrane protein</fullName>
    </submittedName>
</protein>
<dbReference type="InterPro" id="IPR010130">
    <property type="entry name" value="T1SS_OMP_TolC"/>
</dbReference>
<reference evidence="10" key="1">
    <citation type="submission" date="2021-04" db="EMBL/GenBank/DDBJ databases">
        <title>Oceanospirillales bacteria with DddD are important DMSP degraders in coastal seawater.</title>
        <authorList>
            <person name="Liu J."/>
        </authorList>
    </citation>
    <scope>NUCLEOTIDE SEQUENCE</scope>
    <source>
        <strain evidence="10">GY6</strain>
    </source>
</reference>
<keyword evidence="11" id="KW-1185">Reference proteome</keyword>
<dbReference type="InterPro" id="IPR051906">
    <property type="entry name" value="TolC-like"/>
</dbReference>
<keyword evidence="5" id="KW-0812">Transmembrane</keyword>
<evidence type="ECO:0000256" key="8">
    <source>
        <dbReference type="SAM" id="MobiDB-lite"/>
    </source>
</evidence>
<sequence length="436" mass="47414">MKVTQRTLHRTLLATAIGCALITPSVNAGALTAIYQQALDQDPQLKAAEAGAKAGAEALPQSRAGLLPSISLTGNTTWIEAENADYNNHGYTVSLSQPLFSASSWFTYQQGIAQSEAASLQFDQAQQSLILRVVNSYLSVLRAQTALETAQAQERAIKRRLDQVNAQFEVGLIAITDVHEAQATYDNAKVARILAEGDLDNSFQALERLTGQPVGAVDPLAKEYPVENISPTEPQAWIKKAQAGNLSLKVAQANTESARRQSQAASSGHLPTLSLTASYDRDKGKSTGNNDWEETNQIGLTLSVPIFSGGATSSISRQAEYGFAQARYTQDDTLRGVIQETRNLLRNLQTNVLSVSARKQSILSSETALKATEEGFNVGTRNVVDVLQAEQQLYSAQRDYANARFDYIQNLFSFKQQVGTLSPDDIIGLDQWMQAR</sequence>
<accession>A0ABY5GWW2</accession>
<evidence type="ECO:0000256" key="9">
    <source>
        <dbReference type="SAM" id="SignalP"/>
    </source>
</evidence>
<evidence type="ECO:0000256" key="1">
    <source>
        <dbReference type="ARBA" id="ARBA00004442"/>
    </source>
</evidence>
<dbReference type="InterPro" id="IPR003423">
    <property type="entry name" value="OMP_efflux"/>
</dbReference>
<evidence type="ECO:0000313" key="11">
    <source>
        <dbReference type="Proteomes" id="UP001059950"/>
    </source>
</evidence>
<dbReference type="Pfam" id="PF02321">
    <property type="entry name" value="OEP"/>
    <property type="match status" value="2"/>
</dbReference>
<keyword evidence="6" id="KW-0472">Membrane</keyword>
<name>A0ABY5GWW2_9GAMM</name>
<feature type="region of interest" description="Disordered" evidence="8">
    <location>
        <begin position="252"/>
        <end position="292"/>
    </location>
</feature>
<evidence type="ECO:0000256" key="6">
    <source>
        <dbReference type="ARBA" id="ARBA00023136"/>
    </source>
</evidence>
<dbReference type="Gene3D" id="1.20.1600.10">
    <property type="entry name" value="Outer membrane efflux proteins (OEP)"/>
    <property type="match status" value="1"/>
</dbReference>